<name>A0A2S9QE76_9HYPH</name>
<dbReference type="Proteomes" id="UP000237682">
    <property type="component" value="Unassembled WGS sequence"/>
</dbReference>
<accession>A0A2S9QE76</accession>
<comment type="caution">
    <text evidence="2">The sequence shown here is derived from an EMBL/GenBank/DDBJ whole genome shotgun (WGS) entry which is preliminary data.</text>
</comment>
<evidence type="ECO:0000259" key="1">
    <source>
        <dbReference type="PROSITE" id="PS51819"/>
    </source>
</evidence>
<dbReference type="OrthoDB" id="9812656at2"/>
<organism evidence="2 3">
    <name type="scientific">Labrys okinawensis</name>
    <dbReference type="NCBI Taxonomy" id="346911"/>
    <lineage>
        <taxon>Bacteria</taxon>
        <taxon>Pseudomonadati</taxon>
        <taxon>Pseudomonadota</taxon>
        <taxon>Alphaproteobacteria</taxon>
        <taxon>Hyphomicrobiales</taxon>
        <taxon>Xanthobacteraceae</taxon>
        <taxon>Labrys</taxon>
    </lineage>
</organism>
<evidence type="ECO:0000313" key="3">
    <source>
        <dbReference type="Proteomes" id="UP000237682"/>
    </source>
</evidence>
<protein>
    <submittedName>
        <fullName evidence="2">Glyoxalase</fullName>
    </submittedName>
</protein>
<dbReference type="AlphaFoldDB" id="A0A2S9QE76"/>
<dbReference type="InterPro" id="IPR037523">
    <property type="entry name" value="VOC_core"/>
</dbReference>
<proteinExistence type="predicted"/>
<dbReference type="InterPro" id="IPR004360">
    <property type="entry name" value="Glyas_Fos-R_dOase_dom"/>
</dbReference>
<reference evidence="2 3" key="1">
    <citation type="submission" date="2018-02" db="EMBL/GenBank/DDBJ databases">
        <title>Whole genome sequencing of endophytic bacterium.</title>
        <authorList>
            <person name="Eedara R."/>
            <person name="Podile A.R."/>
        </authorList>
    </citation>
    <scope>NUCLEOTIDE SEQUENCE [LARGE SCALE GENOMIC DNA]</scope>
    <source>
        <strain evidence="2 3">RP1T</strain>
    </source>
</reference>
<keyword evidence="3" id="KW-1185">Reference proteome</keyword>
<dbReference type="EMBL" id="PUEJ01000004">
    <property type="protein sequence ID" value="PRH87653.1"/>
    <property type="molecule type" value="Genomic_DNA"/>
</dbReference>
<dbReference type="InterPro" id="IPR029068">
    <property type="entry name" value="Glyas_Bleomycin-R_OHBP_Dase"/>
</dbReference>
<dbReference type="RefSeq" id="WP_105862582.1">
    <property type="nucleotide sequence ID" value="NZ_PUEJ01000004.1"/>
</dbReference>
<feature type="domain" description="VOC" evidence="1">
    <location>
        <begin position="6"/>
        <end position="131"/>
    </location>
</feature>
<dbReference type="SUPFAM" id="SSF54593">
    <property type="entry name" value="Glyoxalase/Bleomycin resistance protein/Dihydroxybiphenyl dioxygenase"/>
    <property type="match status" value="1"/>
</dbReference>
<sequence>MPKLDRILETAIYVDDLDRAARFYETVLLLAPLLKMERLYAYDVGGASVLLVFKQGASDQDMTSSVGTIPGHDASGRIHVAFAIGAAELAEWEARLAAHEVAVEGRTHWPAGGDSIYFRDPDGHMLELATPGLWRTY</sequence>
<dbReference type="PROSITE" id="PS51819">
    <property type="entry name" value="VOC"/>
    <property type="match status" value="1"/>
</dbReference>
<dbReference type="Pfam" id="PF00903">
    <property type="entry name" value="Glyoxalase"/>
    <property type="match status" value="1"/>
</dbReference>
<dbReference type="Gene3D" id="3.10.180.10">
    <property type="entry name" value="2,3-Dihydroxybiphenyl 1,2-Dioxygenase, domain 1"/>
    <property type="match status" value="1"/>
</dbReference>
<evidence type="ECO:0000313" key="2">
    <source>
        <dbReference type="EMBL" id="PRH87653.1"/>
    </source>
</evidence>
<gene>
    <name evidence="2" type="ORF">C5L14_11910</name>
</gene>